<evidence type="ECO:0000256" key="2">
    <source>
        <dbReference type="SAM" id="SignalP"/>
    </source>
</evidence>
<keyword evidence="1" id="KW-0472">Membrane</keyword>
<evidence type="ECO:0008006" key="5">
    <source>
        <dbReference type="Google" id="ProtNLM"/>
    </source>
</evidence>
<proteinExistence type="predicted"/>
<evidence type="ECO:0000313" key="4">
    <source>
        <dbReference type="Proteomes" id="UP000604737"/>
    </source>
</evidence>
<name>A0ABQ3GY49_9NEIS</name>
<evidence type="ECO:0000256" key="1">
    <source>
        <dbReference type="SAM" id="Phobius"/>
    </source>
</evidence>
<dbReference type="Pfam" id="PF05356">
    <property type="entry name" value="Phage_Coat_B"/>
    <property type="match status" value="1"/>
</dbReference>
<keyword evidence="1" id="KW-1133">Transmembrane helix</keyword>
<accession>A0ABQ3GY49</accession>
<organism evidence="3 4">
    <name type="scientific">Jeongeupia chitinilytica</name>
    <dbReference type="NCBI Taxonomy" id="1041641"/>
    <lineage>
        <taxon>Bacteria</taxon>
        <taxon>Pseudomonadati</taxon>
        <taxon>Pseudomonadota</taxon>
        <taxon>Betaproteobacteria</taxon>
        <taxon>Neisseriales</taxon>
        <taxon>Chitinibacteraceae</taxon>
        <taxon>Jeongeupia</taxon>
    </lineage>
</organism>
<evidence type="ECO:0000313" key="3">
    <source>
        <dbReference type="EMBL" id="GHD60784.1"/>
    </source>
</evidence>
<reference evidence="4" key="1">
    <citation type="journal article" date="2019" name="Int. J. Syst. Evol. Microbiol.">
        <title>The Global Catalogue of Microorganisms (GCM) 10K type strain sequencing project: providing services to taxonomists for standard genome sequencing and annotation.</title>
        <authorList>
            <consortium name="The Broad Institute Genomics Platform"/>
            <consortium name="The Broad Institute Genome Sequencing Center for Infectious Disease"/>
            <person name="Wu L."/>
            <person name="Ma J."/>
        </authorList>
    </citation>
    <scope>NUCLEOTIDE SEQUENCE [LARGE SCALE GENOMIC DNA]</scope>
    <source>
        <strain evidence="4">KCTC 23701</strain>
    </source>
</reference>
<gene>
    <name evidence="3" type="ORF">GCM10007350_14350</name>
</gene>
<comment type="caution">
    <text evidence="3">The sequence shown here is derived from an EMBL/GenBank/DDBJ whole genome shotgun (WGS) entry which is preliminary data.</text>
</comment>
<dbReference type="InterPro" id="IPR008020">
    <property type="entry name" value="G8P"/>
</dbReference>
<feature type="transmembrane region" description="Helical" evidence="1">
    <location>
        <begin position="41"/>
        <end position="63"/>
    </location>
</feature>
<feature type="chain" id="PRO_5045868826" description="Phage coat protein" evidence="2">
    <location>
        <begin position="26"/>
        <end position="69"/>
    </location>
</feature>
<dbReference type="Proteomes" id="UP000604737">
    <property type="component" value="Unassembled WGS sequence"/>
</dbReference>
<keyword evidence="2" id="KW-0732">Signal</keyword>
<keyword evidence="4" id="KW-1185">Reference proteome</keyword>
<keyword evidence="1" id="KW-0812">Transmembrane</keyword>
<feature type="signal peptide" evidence="2">
    <location>
        <begin position="1"/>
        <end position="25"/>
    </location>
</feature>
<protein>
    <recommendedName>
        <fullName evidence="5">Phage coat protein</fullName>
    </recommendedName>
</protein>
<dbReference type="RefSeq" id="WP_189459495.1">
    <property type="nucleotide sequence ID" value="NZ_BMYO01000003.1"/>
</dbReference>
<dbReference type="EMBL" id="BMYO01000003">
    <property type="protein sequence ID" value="GHD60784.1"/>
    <property type="molecule type" value="Genomic_DNA"/>
</dbReference>
<sequence>MNKTKRFFVRAGAGVAALSAAGAQAAIDTTSVTTGMTEAVAAIGVVGAAYLGVKIGIKVWPWIASAMGR</sequence>